<dbReference type="GO" id="GO:0016747">
    <property type="term" value="F:acyltransferase activity, transferring groups other than amino-acyl groups"/>
    <property type="evidence" value="ECO:0007669"/>
    <property type="project" value="InterPro"/>
</dbReference>
<dbReference type="InterPro" id="IPR000182">
    <property type="entry name" value="GNAT_dom"/>
</dbReference>
<gene>
    <name evidence="2" type="ORF">BPSY_0349</name>
</gene>
<dbReference type="STRING" id="218140.BPSY_0349"/>
<reference evidence="2 3" key="1">
    <citation type="submission" date="2014-03" db="EMBL/GenBank/DDBJ databases">
        <title>Genomics of Bifidobacteria.</title>
        <authorList>
            <person name="Ventura M."/>
            <person name="Milani C."/>
            <person name="Lugli G.A."/>
        </authorList>
    </citation>
    <scope>NUCLEOTIDE SEQUENCE [LARGE SCALE GENOMIC DNA]</scope>
    <source>
        <strain evidence="2 3">LMG 21775</strain>
    </source>
</reference>
<dbReference type="InterPro" id="IPR016181">
    <property type="entry name" value="Acyl_CoA_acyltransferase"/>
</dbReference>
<dbReference type="CDD" id="cd04301">
    <property type="entry name" value="NAT_SF"/>
    <property type="match status" value="1"/>
</dbReference>
<dbReference type="eggNOG" id="COG1247">
    <property type="taxonomic scope" value="Bacteria"/>
</dbReference>
<dbReference type="Proteomes" id="UP000029050">
    <property type="component" value="Unassembled WGS sequence"/>
</dbReference>
<organism evidence="2 3">
    <name type="scientific">Bifidobacterium psychraerophilum</name>
    <dbReference type="NCBI Taxonomy" id="218140"/>
    <lineage>
        <taxon>Bacteria</taxon>
        <taxon>Bacillati</taxon>
        <taxon>Actinomycetota</taxon>
        <taxon>Actinomycetes</taxon>
        <taxon>Bifidobacteriales</taxon>
        <taxon>Bifidobacteriaceae</taxon>
        <taxon>Bifidobacterium</taxon>
    </lineage>
</organism>
<dbReference type="Pfam" id="PF00583">
    <property type="entry name" value="Acetyltransf_1"/>
    <property type="match status" value="1"/>
</dbReference>
<keyword evidence="2" id="KW-0808">Transferase</keyword>
<evidence type="ECO:0000313" key="2">
    <source>
        <dbReference type="EMBL" id="KFI83254.1"/>
    </source>
</evidence>
<accession>A0A087CJ04</accession>
<comment type="caution">
    <text evidence="2">The sequence shown here is derived from an EMBL/GenBank/DDBJ whole genome shotgun (WGS) entry which is preliminary data.</text>
</comment>
<evidence type="ECO:0000313" key="3">
    <source>
        <dbReference type="Proteomes" id="UP000029050"/>
    </source>
</evidence>
<dbReference type="EMBL" id="JGZI01000007">
    <property type="protein sequence ID" value="KFI83254.1"/>
    <property type="molecule type" value="Genomic_DNA"/>
</dbReference>
<protein>
    <submittedName>
        <fullName evidence="2">Acetyltransferase, GNAT family protein</fullName>
    </submittedName>
</protein>
<dbReference type="OrthoDB" id="3239945at2"/>
<dbReference type="SUPFAM" id="SSF55729">
    <property type="entry name" value="Acyl-CoA N-acyltransferases (Nat)"/>
    <property type="match status" value="1"/>
</dbReference>
<sequence length="193" mass="21198">MEEISTRPATIDRWHDLQDVLNGGGDGKSCQCMWPVMQGTQWRTCSVEERRSALHDEVASGPAPGIIAYVDGVPAGWVRVGPRPHQRRLEKSRIVKAGSREPFEEAGVWAITCFSIRREYRRTGLTATLIRAAVEYAKNGHAATIEAYPVDNREAKTSSASLFVGPATTFLHEGFSIVAHPTPNRVVVSLACL</sequence>
<dbReference type="Gene3D" id="3.40.630.30">
    <property type="match status" value="1"/>
</dbReference>
<keyword evidence="3" id="KW-1185">Reference proteome</keyword>
<evidence type="ECO:0000259" key="1">
    <source>
        <dbReference type="PROSITE" id="PS51186"/>
    </source>
</evidence>
<dbReference type="AlphaFoldDB" id="A0A087CJ04"/>
<proteinExistence type="predicted"/>
<dbReference type="GeneID" id="98299562"/>
<name>A0A087CJ04_9BIFI</name>
<dbReference type="RefSeq" id="WP_033495572.1">
    <property type="nucleotide sequence ID" value="NZ_JGZI01000007.1"/>
</dbReference>
<feature type="domain" description="N-acetyltransferase" evidence="1">
    <location>
        <begin position="4"/>
        <end position="193"/>
    </location>
</feature>
<dbReference type="PROSITE" id="PS51186">
    <property type="entry name" value="GNAT"/>
    <property type="match status" value="1"/>
</dbReference>